<accession>V8NJ80</accession>
<keyword evidence="3" id="KW-1185">Reference proteome</keyword>
<proteinExistence type="predicted"/>
<dbReference type="EMBL" id="AZIM01003706">
    <property type="protein sequence ID" value="ETE61708.1"/>
    <property type="molecule type" value="Genomic_DNA"/>
</dbReference>
<evidence type="ECO:0000313" key="2">
    <source>
        <dbReference type="EMBL" id="ETE61708.1"/>
    </source>
</evidence>
<sequence length="124" mass="13410">MSAPQGGGEFSRVPPMNAKPQRMAPVGFNPGPGMAMVRRGMNTRNKALALGLGVAVTGICILWKQNALILATSQPISWMQIAKTFELEFADAYTMYAFSQDVLLNEVETEAEIMRAQAAKTSSD</sequence>
<evidence type="ECO:0000313" key="3">
    <source>
        <dbReference type="Proteomes" id="UP000018936"/>
    </source>
</evidence>
<dbReference type="Proteomes" id="UP000018936">
    <property type="component" value="Unassembled WGS sequence"/>
</dbReference>
<evidence type="ECO:0000256" key="1">
    <source>
        <dbReference type="SAM" id="MobiDB-lite"/>
    </source>
</evidence>
<dbReference type="AlphaFoldDB" id="V8NJ80"/>
<organism evidence="2 3">
    <name type="scientific">Ophiophagus hannah</name>
    <name type="common">King cobra</name>
    <name type="synonym">Naja hannah</name>
    <dbReference type="NCBI Taxonomy" id="8665"/>
    <lineage>
        <taxon>Eukaryota</taxon>
        <taxon>Metazoa</taxon>
        <taxon>Chordata</taxon>
        <taxon>Craniata</taxon>
        <taxon>Vertebrata</taxon>
        <taxon>Euteleostomi</taxon>
        <taxon>Lepidosauria</taxon>
        <taxon>Squamata</taxon>
        <taxon>Bifurcata</taxon>
        <taxon>Unidentata</taxon>
        <taxon>Episquamata</taxon>
        <taxon>Toxicofera</taxon>
        <taxon>Serpentes</taxon>
        <taxon>Colubroidea</taxon>
        <taxon>Elapidae</taxon>
        <taxon>Elapinae</taxon>
        <taxon>Ophiophagus</taxon>
    </lineage>
</organism>
<reference evidence="2 3" key="1">
    <citation type="journal article" date="2013" name="Proc. Natl. Acad. Sci. U.S.A.">
        <title>The king cobra genome reveals dynamic gene evolution and adaptation in the snake venom system.</title>
        <authorList>
            <person name="Vonk F.J."/>
            <person name="Casewell N.R."/>
            <person name="Henkel C.V."/>
            <person name="Heimberg A.M."/>
            <person name="Jansen H.J."/>
            <person name="McCleary R.J."/>
            <person name="Kerkkamp H.M."/>
            <person name="Vos R.A."/>
            <person name="Guerreiro I."/>
            <person name="Calvete J.J."/>
            <person name="Wuster W."/>
            <person name="Woods A.E."/>
            <person name="Logan J.M."/>
            <person name="Harrison R.A."/>
            <person name="Castoe T.A."/>
            <person name="de Koning A.P."/>
            <person name="Pollock D.D."/>
            <person name="Yandell M."/>
            <person name="Calderon D."/>
            <person name="Renjifo C."/>
            <person name="Currier R.B."/>
            <person name="Salgado D."/>
            <person name="Pla D."/>
            <person name="Sanz L."/>
            <person name="Hyder A.S."/>
            <person name="Ribeiro J.M."/>
            <person name="Arntzen J.W."/>
            <person name="van den Thillart G.E."/>
            <person name="Boetzer M."/>
            <person name="Pirovano W."/>
            <person name="Dirks R.P."/>
            <person name="Spaink H.P."/>
            <person name="Duboule D."/>
            <person name="McGlinn E."/>
            <person name="Kini R.M."/>
            <person name="Richardson M.K."/>
        </authorList>
    </citation>
    <scope>NUCLEOTIDE SEQUENCE</scope>
    <source>
        <tissue evidence="2">Blood</tissue>
    </source>
</reference>
<feature type="non-terminal residue" evidence="2">
    <location>
        <position position="1"/>
    </location>
</feature>
<protein>
    <submittedName>
        <fullName evidence="2">Uncharacterized protein</fullName>
    </submittedName>
</protein>
<name>V8NJ80_OPHHA</name>
<feature type="region of interest" description="Disordered" evidence="1">
    <location>
        <begin position="1"/>
        <end position="25"/>
    </location>
</feature>
<gene>
    <name evidence="2" type="ORF">L345_12537</name>
</gene>
<comment type="caution">
    <text evidence="2">The sequence shown here is derived from an EMBL/GenBank/DDBJ whole genome shotgun (WGS) entry which is preliminary data.</text>
</comment>